<dbReference type="OrthoDB" id="8801906at2759"/>
<dbReference type="SUPFAM" id="SSF56219">
    <property type="entry name" value="DNase I-like"/>
    <property type="match status" value="1"/>
</dbReference>
<reference evidence="1 2" key="1">
    <citation type="submission" date="2013-11" db="EMBL/GenBank/DDBJ databases">
        <title>Opisthorchis viverrini - life in the bile duct.</title>
        <authorList>
            <person name="Young N.D."/>
            <person name="Nagarajan N."/>
            <person name="Lin S.J."/>
            <person name="Korhonen P.K."/>
            <person name="Jex A.R."/>
            <person name="Hall R.S."/>
            <person name="Safavi-Hemami H."/>
            <person name="Kaewkong W."/>
            <person name="Bertrand D."/>
            <person name="Gao S."/>
            <person name="Seet Q."/>
            <person name="Wongkham S."/>
            <person name="Teh B.T."/>
            <person name="Wongkham C."/>
            <person name="Intapan P.M."/>
            <person name="Maleewong W."/>
            <person name="Yang X."/>
            <person name="Hu M."/>
            <person name="Wang Z."/>
            <person name="Hofmann A."/>
            <person name="Sternberg P.W."/>
            <person name="Tan P."/>
            <person name="Wang J."/>
            <person name="Gasser R.B."/>
        </authorList>
    </citation>
    <scope>NUCLEOTIDE SEQUENCE [LARGE SCALE GENOMIC DNA]</scope>
</reference>
<evidence type="ECO:0000313" key="2">
    <source>
        <dbReference type="Proteomes" id="UP000054324"/>
    </source>
</evidence>
<accession>A0A075A656</accession>
<dbReference type="RefSeq" id="XP_009173342.1">
    <property type="nucleotide sequence ID" value="XM_009175078.1"/>
</dbReference>
<dbReference type="InterPro" id="IPR036691">
    <property type="entry name" value="Endo/exonu/phosph_ase_sf"/>
</dbReference>
<keyword evidence="2" id="KW-1185">Reference proteome</keyword>
<evidence type="ECO:0008006" key="3">
    <source>
        <dbReference type="Google" id="ProtNLM"/>
    </source>
</evidence>
<organism evidence="1 2">
    <name type="scientific">Opisthorchis viverrini</name>
    <name type="common">Southeast Asian liver fluke</name>
    <dbReference type="NCBI Taxonomy" id="6198"/>
    <lineage>
        <taxon>Eukaryota</taxon>
        <taxon>Metazoa</taxon>
        <taxon>Spiralia</taxon>
        <taxon>Lophotrochozoa</taxon>
        <taxon>Platyhelminthes</taxon>
        <taxon>Trematoda</taxon>
        <taxon>Digenea</taxon>
        <taxon>Opisthorchiida</taxon>
        <taxon>Opisthorchiata</taxon>
        <taxon>Opisthorchiidae</taxon>
        <taxon>Opisthorchis</taxon>
    </lineage>
</organism>
<gene>
    <name evidence="1" type="ORF">T265_09093</name>
</gene>
<dbReference type="Gene3D" id="3.60.10.10">
    <property type="entry name" value="Endonuclease/exonuclease/phosphatase"/>
    <property type="match status" value="1"/>
</dbReference>
<dbReference type="KEGG" id="ovi:T265_09093"/>
<dbReference type="EMBL" id="KL596873">
    <property type="protein sequence ID" value="KER22924.1"/>
    <property type="molecule type" value="Genomic_DNA"/>
</dbReference>
<sequence length="118" mass="13044">MDMTVPGHHRIDILRVLDSPVRTFSVAAIGSTGFPVAKQDRCLYVVSAYAPTDCGSDAEKDTFNRELSGLIRRAKDTDIVILAGDLNAPWNHIWVVDSESIRSSEPHRQRRSAPPVVC</sequence>
<dbReference type="GeneID" id="20323272"/>
<evidence type="ECO:0000313" key="1">
    <source>
        <dbReference type="EMBL" id="KER22924.1"/>
    </source>
</evidence>
<dbReference type="CTD" id="20323272"/>
<protein>
    <recommendedName>
        <fullName evidence="3">Endonuclease/exonuclease/phosphatase domain-containing protein</fullName>
    </recommendedName>
</protein>
<dbReference type="AlphaFoldDB" id="A0A075A656"/>
<proteinExistence type="predicted"/>
<name>A0A075A656_OPIVI</name>
<dbReference type="Proteomes" id="UP000054324">
    <property type="component" value="Unassembled WGS sequence"/>
</dbReference>